<dbReference type="AlphaFoldDB" id="A0A1B2HRY2"/>
<dbReference type="GO" id="GO:0030170">
    <property type="term" value="F:pyridoxal phosphate binding"/>
    <property type="evidence" value="ECO:0007669"/>
    <property type="project" value="TreeGrafter"/>
</dbReference>
<dbReference type="PANTHER" id="PTHR30244:SF9">
    <property type="entry name" value="PROTEIN RV3402C"/>
    <property type="match status" value="1"/>
</dbReference>
<name>A0A1B2HRY2_9PSEU</name>
<comment type="similarity">
    <text evidence="2 5">Belongs to the DegT/DnrJ/EryC1 family.</text>
</comment>
<dbReference type="Proteomes" id="UP000093053">
    <property type="component" value="Chromosome"/>
</dbReference>
<protein>
    <submittedName>
        <fullName evidence="6">DegT/DnrJ/EryC1/StrS aminotransferase</fullName>
    </submittedName>
</protein>
<dbReference type="PANTHER" id="PTHR30244">
    <property type="entry name" value="TRANSAMINASE"/>
    <property type="match status" value="1"/>
</dbReference>
<dbReference type="GO" id="GO:0000271">
    <property type="term" value="P:polysaccharide biosynthetic process"/>
    <property type="evidence" value="ECO:0007669"/>
    <property type="project" value="TreeGrafter"/>
</dbReference>
<proteinExistence type="inferred from homology"/>
<dbReference type="InterPro" id="IPR015422">
    <property type="entry name" value="PyrdxlP-dep_Trfase_small"/>
</dbReference>
<evidence type="ECO:0000256" key="5">
    <source>
        <dbReference type="RuleBase" id="RU004508"/>
    </source>
</evidence>
<dbReference type="GO" id="GO:0008483">
    <property type="term" value="F:transaminase activity"/>
    <property type="evidence" value="ECO:0007669"/>
    <property type="project" value="UniProtKB-KW"/>
</dbReference>
<evidence type="ECO:0000256" key="1">
    <source>
        <dbReference type="ARBA" id="ARBA00022898"/>
    </source>
</evidence>
<dbReference type="STRING" id="1586287.BBK82_35410"/>
<accession>A0A1B2HRY2</accession>
<evidence type="ECO:0000256" key="2">
    <source>
        <dbReference type="ARBA" id="ARBA00037999"/>
    </source>
</evidence>
<gene>
    <name evidence="6" type="ORF">BBK82_35410</name>
</gene>
<sequence>MPDLPAILGGVPVRSRELPITRATVSADARLHADLAEIVASGSLTNGRHVSAFEREAAAFLGVEHAVATSSCTSGLMLVLRCLGLRGEVVLPSFTFMASAHAVAWNGLAPVFVDIDPDTFTLDPAAVAAAMGERTAAIMAVHTFGAPCDMEALSALASSRGVPLVADAAHGFGGAYPDSTMIGSKGLAEVFSLSPTKLLTAGEGGLVTTDDDELARELRIGREYANPGDYDSRFAGLSARLPEMSAALARHNLPHVPARVIRRRELAERYLKGLAGVGGVGFQRIPGRSRSTYKDFCVTIDEQAFGVDRDGLVKALHSENISTRTYFDPPVHRQRAYRSDAVLPRTDSLASRIVALPLSSHLDDESVDEVCSAIRRVHAHGPAVAALTA</sequence>
<dbReference type="InterPro" id="IPR015421">
    <property type="entry name" value="PyrdxlP-dep_Trfase_major"/>
</dbReference>
<dbReference type="RefSeq" id="WP_065918854.1">
    <property type="nucleotide sequence ID" value="NZ_CP016793.1"/>
</dbReference>
<evidence type="ECO:0000313" key="6">
    <source>
        <dbReference type="EMBL" id="ANZ40516.1"/>
    </source>
</evidence>
<dbReference type="EMBL" id="CP016793">
    <property type="protein sequence ID" value="ANZ40516.1"/>
    <property type="molecule type" value="Genomic_DNA"/>
</dbReference>
<dbReference type="Gene3D" id="3.40.640.10">
    <property type="entry name" value="Type I PLP-dependent aspartate aminotransferase-like (Major domain)"/>
    <property type="match status" value="1"/>
</dbReference>
<keyword evidence="1 4" id="KW-0663">Pyridoxal phosphate</keyword>
<dbReference type="KEGG" id="led:BBK82_35410"/>
<evidence type="ECO:0000256" key="4">
    <source>
        <dbReference type="PIRSR" id="PIRSR000390-2"/>
    </source>
</evidence>
<dbReference type="InterPro" id="IPR000653">
    <property type="entry name" value="DegT/StrS_aminotransferase"/>
</dbReference>
<keyword evidence="7" id="KW-1185">Reference proteome</keyword>
<dbReference type="PIRSF" id="PIRSF000390">
    <property type="entry name" value="PLP_StrS"/>
    <property type="match status" value="1"/>
</dbReference>
<dbReference type="CDD" id="cd00616">
    <property type="entry name" value="AHBA_syn"/>
    <property type="match status" value="1"/>
</dbReference>
<evidence type="ECO:0000256" key="3">
    <source>
        <dbReference type="PIRSR" id="PIRSR000390-1"/>
    </source>
</evidence>
<dbReference type="OrthoDB" id="5342089at2"/>
<dbReference type="InterPro" id="IPR015424">
    <property type="entry name" value="PyrdxlP-dep_Trfase"/>
</dbReference>
<keyword evidence="6" id="KW-0808">Transferase</keyword>
<feature type="active site" description="Proton acceptor" evidence="3">
    <location>
        <position position="197"/>
    </location>
</feature>
<feature type="modified residue" description="N6-(pyridoxal phosphate)lysine" evidence="4">
    <location>
        <position position="197"/>
    </location>
</feature>
<dbReference type="Pfam" id="PF01041">
    <property type="entry name" value="DegT_DnrJ_EryC1"/>
    <property type="match status" value="1"/>
</dbReference>
<reference evidence="6 7" key="1">
    <citation type="submission" date="2016-07" db="EMBL/GenBank/DDBJ databases">
        <title>Complete genome sequence of the Lentzea guizhouensis DHS C013.</title>
        <authorList>
            <person name="Cao C."/>
        </authorList>
    </citation>
    <scope>NUCLEOTIDE SEQUENCE [LARGE SCALE GENOMIC DNA]</scope>
    <source>
        <strain evidence="6 7">DHS C013</strain>
    </source>
</reference>
<keyword evidence="6" id="KW-0032">Aminotransferase</keyword>
<evidence type="ECO:0000313" key="7">
    <source>
        <dbReference type="Proteomes" id="UP000093053"/>
    </source>
</evidence>
<dbReference type="Gene3D" id="3.90.1150.10">
    <property type="entry name" value="Aspartate Aminotransferase, domain 1"/>
    <property type="match status" value="1"/>
</dbReference>
<organism evidence="6 7">
    <name type="scientific">Lentzea guizhouensis</name>
    <dbReference type="NCBI Taxonomy" id="1586287"/>
    <lineage>
        <taxon>Bacteria</taxon>
        <taxon>Bacillati</taxon>
        <taxon>Actinomycetota</taxon>
        <taxon>Actinomycetes</taxon>
        <taxon>Pseudonocardiales</taxon>
        <taxon>Pseudonocardiaceae</taxon>
        <taxon>Lentzea</taxon>
    </lineage>
</organism>
<dbReference type="SUPFAM" id="SSF53383">
    <property type="entry name" value="PLP-dependent transferases"/>
    <property type="match status" value="1"/>
</dbReference>